<evidence type="ECO:0000313" key="3">
    <source>
        <dbReference type="Proteomes" id="UP000712281"/>
    </source>
</evidence>
<dbReference type="Proteomes" id="UP000712281">
    <property type="component" value="Unassembled WGS sequence"/>
</dbReference>
<accession>A0A8S9GA55</accession>
<evidence type="ECO:0000256" key="1">
    <source>
        <dbReference type="SAM" id="MobiDB-lite"/>
    </source>
</evidence>
<dbReference type="EMBL" id="QGKW02002005">
    <property type="protein sequence ID" value="KAF2541306.1"/>
    <property type="molecule type" value="Genomic_DNA"/>
</dbReference>
<reference evidence="2" key="1">
    <citation type="submission" date="2019-12" db="EMBL/GenBank/DDBJ databases">
        <title>Genome sequencing and annotation of Brassica cretica.</title>
        <authorList>
            <person name="Studholme D.J."/>
            <person name="Sarris P.F."/>
        </authorList>
    </citation>
    <scope>NUCLEOTIDE SEQUENCE</scope>
    <source>
        <strain evidence="2">PFS-001/15</strain>
        <tissue evidence="2">Leaf</tissue>
    </source>
</reference>
<name>A0A8S9GA55_BRACR</name>
<organism evidence="2 3">
    <name type="scientific">Brassica cretica</name>
    <name type="common">Mustard</name>
    <dbReference type="NCBI Taxonomy" id="69181"/>
    <lineage>
        <taxon>Eukaryota</taxon>
        <taxon>Viridiplantae</taxon>
        <taxon>Streptophyta</taxon>
        <taxon>Embryophyta</taxon>
        <taxon>Tracheophyta</taxon>
        <taxon>Spermatophyta</taxon>
        <taxon>Magnoliopsida</taxon>
        <taxon>eudicotyledons</taxon>
        <taxon>Gunneridae</taxon>
        <taxon>Pentapetalae</taxon>
        <taxon>rosids</taxon>
        <taxon>malvids</taxon>
        <taxon>Brassicales</taxon>
        <taxon>Brassicaceae</taxon>
        <taxon>Brassiceae</taxon>
        <taxon>Brassica</taxon>
    </lineage>
</organism>
<feature type="compositionally biased region" description="Basic residues" evidence="1">
    <location>
        <begin position="134"/>
        <end position="144"/>
    </location>
</feature>
<dbReference type="AlphaFoldDB" id="A0A8S9GA55"/>
<gene>
    <name evidence="2" type="ORF">F2Q68_00030567</name>
</gene>
<evidence type="ECO:0000313" key="2">
    <source>
        <dbReference type="EMBL" id="KAF2541306.1"/>
    </source>
</evidence>
<protein>
    <submittedName>
        <fullName evidence="2">Uncharacterized protein</fullName>
    </submittedName>
</protein>
<feature type="region of interest" description="Disordered" evidence="1">
    <location>
        <begin position="69"/>
        <end position="149"/>
    </location>
</feature>
<comment type="caution">
    <text evidence="2">The sequence shown here is derived from an EMBL/GenBank/DDBJ whole genome shotgun (WGS) entry which is preliminary data.</text>
</comment>
<sequence>MFSVSSSTHRLTLTILCFVGLRSVKISSHFIVIFIAPAGALVVSHAVDGSLVRPSLKVLVANGSEAEEVPEGDWTGNTCGENMGVRETGSEIYDTTRPPPPLAAAHGEEREKEARRGAREREEGRSEERERGERRRGRERKSRRLGLPVFGNSLQGFASKLSDVSLRGGSFVFIGNARKP</sequence>
<proteinExistence type="predicted"/>
<feature type="compositionally biased region" description="Basic and acidic residues" evidence="1">
    <location>
        <begin position="106"/>
        <end position="133"/>
    </location>
</feature>